<dbReference type="RefSeq" id="WP_303951895.1">
    <property type="nucleotide sequence ID" value="NZ_JAGZXI010000001.1"/>
</dbReference>
<dbReference type="PANTHER" id="PTHR43884">
    <property type="entry name" value="ACYL-COA DEHYDROGENASE"/>
    <property type="match status" value="1"/>
</dbReference>
<dbReference type="Gene3D" id="1.20.140.10">
    <property type="entry name" value="Butyryl-CoA Dehydrogenase, subunit A, domain 3"/>
    <property type="match status" value="1"/>
</dbReference>
<gene>
    <name evidence="1" type="ORF">KH265_01415</name>
</gene>
<name>A0A943TC49_9MICC</name>
<protein>
    <submittedName>
        <fullName evidence="1">Acyl-CoA/acyl-ACP dehydrogenase</fullName>
    </submittedName>
</protein>
<dbReference type="EMBL" id="JAGZXI010000001">
    <property type="protein sequence ID" value="MBS6634318.1"/>
    <property type="molecule type" value="Genomic_DNA"/>
</dbReference>
<evidence type="ECO:0000313" key="2">
    <source>
        <dbReference type="Proteomes" id="UP000739069"/>
    </source>
</evidence>
<dbReference type="Proteomes" id="UP000739069">
    <property type="component" value="Unassembled WGS sequence"/>
</dbReference>
<comment type="caution">
    <text evidence="1">The sequence shown here is derived from an EMBL/GenBank/DDBJ whole genome shotgun (WGS) entry which is preliminary data.</text>
</comment>
<dbReference type="InterPro" id="IPR009100">
    <property type="entry name" value="AcylCoA_DH/oxidase_NM_dom_sf"/>
</dbReference>
<organism evidence="1 2">
    <name type="scientific">Rothia mucilaginosa</name>
    <dbReference type="NCBI Taxonomy" id="43675"/>
    <lineage>
        <taxon>Bacteria</taxon>
        <taxon>Bacillati</taxon>
        <taxon>Actinomycetota</taxon>
        <taxon>Actinomycetes</taxon>
        <taxon>Micrococcales</taxon>
        <taxon>Micrococcaceae</taxon>
        <taxon>Rothia</taxon>
    </lineage>
</organism>
<evidence type="ECO:0000313" key="1">
    <source>
        <dbReference type="EMBL" id="MBS6634318.1"/>
    </source>
</evidence>
<dbReference type="PANTHER" id="PTHR43884:SF12">
    <property type="entry name" value="ISOVALERYL-COA DEHYDROGENASE, MITOCHONDRIAL-RELATED"/>
    <property type="match status" value="1"/>
</dbReference>
<proteinExistence type="predicted"/>
<dbReference type="AlphaFoldDB" id="A0A943TC49"/>
<dbReference type="GO" id="GO:0003995">
    <property type="term" value="F:acyl-CoA dehydrogenase activity"/>
    <property type="evidence" value="ECO:0007669"/>
    <property type="project" value="InterPro"/>
</dbReference>
<reference evidence="1" key="1">
    <citation type="submission" date="2021-02" db="EMBL/GenBank/DDBJ databases">
        <title>Infant gut strain persistence is associated with maternal origin, phylogeny, and functional potential including surface adhesion and iron acquisition.</title>
        <authorList>
            <person name="Lou Y.C."/>
        </authorList>
    </citation>
    <scope>NUCLEOTIDE SEQUENCE</scope>
    <source>
        <strain evidence="1">L1_008_092G1_dasL1_008_092G1_concoct_16</strain>
    </source>
</reference>
<dbReference type="PROSITE" id="PS00073">
    <property type="entry name" value="ACYL_COA_DH_2"/>
    <property type="match status" value="1"/>
</dbReference>
<accession>A0A943TC49</accession>
<dbReference type="InterPro" id="IPR006089">
    <property type="entry name" value="Acyl-CoA_DH_CS"/>
</dbReference>
<dbReference type="Gene3D" id="2.40.110.10">
    <property type="entry name" value="Butyryl-CoA Dehydrogenase, subunit A, domain 2"/>
    <property type="match status" value="1"/>
</dbReference>
<sequence>MSDFTLEPLYDYPQREQVLALARTNAEAVDRGERSPFETLREIAEDGLITLGRDGGSLVPQVSVAFDLATEDASTAFSLWAHRSTIAFFDAVGRELPAGLADATVSGTTAMAAAYKEASGLEPIKVKGTLVEGGLKLNGSISWASNLYPGGVIVLPVAVQNAPESHPDRYIVTIRQDVPGLEIYYHRDLLALNSTESGTLKFEDVFVPSEDVLSDNLEAFLHDVTAPFLLVQSSFCLGLAAGALQEAAKHLDVSKGIFRPEFPLILSEYESLREELIRLASEPERAERRDLLSLRLGVSHFATIATHFELQVVGGAGYVAESPTARRLREASFLPVQSPTEGHLRYELSKYDHLEALQEAL</sequence>
<dbReference type="InterPro" id="IPR036250">
    <property type="entry name" value="AcylCo_DH-like_C"/>
</dbReference>
<dbReference type="SUPFAM" id="SSF56645">
    <property type="entry name" value="Acyl-CoA dehydrogenase NM domain-like"/>
    <property type="match status" value="1"/>
</dbReference>
<dbReference type="SUPFAM" id="SSF47203">
    <property type="entry name" value="Acyl-CoA dehydrogenase C-terminal domain-like"/>
    <property type="match status" value="1"/>
</dbReference>
<dbReference type="InterPro" id="IPR046373">
    <property type="entry name" value="Acyl-CoA_Oxase/DH_mid-dom_sf"/>
</dbReference>